<proteinExistence type="predicted"/>
<gene>
    <name evidence="1" type="ORF">RHMOL_Rhmol07G0168000</name>
</gene>
<comment type="caution">
    <text evidence="1">The sequence shown here is derived from an EMBL/GenBank/DDBJ whole genome shotgun (WGS) entry which is preliminary data.</text>
</comment>
<keyword evidence="2" id="KW-1185">Reference proteome</keyword>
<name>A0ACC0N1T7_RHOML</name>
<organism evidence="1 2">
    <name type="scientific">Rhododendron molle</name>
    <name type="common">Chinese azalea</name>
    <name type="synonym">Azalea mollis</name>
    <dbReference type="NCBI Taxonomy" id="49168"/>
    <lineage>
        <taxon>Eukaryota</taxon>
        <taxon>Viridiplantae</taxon>
        <taxon>Streptophyta</taxon>
        <taxon>Embryophyta</taxon>
        <taxon>Tracheophyta</taxon>
        <taxon>Spermatophyta</taxon>
        <taxon>Magnoliopsida</taxon>
        <taxon>eudicotyledons</taxon>
        <taxon>Gunneridae</taxon>
        <taxon>Pentapetalae</taxon>
        <taxon>asterids</taxon>
        <taxon>Ericales</taxon>
        <taxon>Ericaceae</taxon>
        <taxon>Ericoideae</taxon>
        <taxon>Rhodoreae</taxon>
        <taxon>Rhododendron</taxon>
    </lineage>
</organism>
<dbReference type="EMBL" id="CM046394">
    <property type="protein sequence ID" value="KAI8547094.1"/>
    <property type="molecule type" value="Genomic_DNA"/>
</dbReference>
<dbReference type="Proteomes" id="UP001062846">
    <property type="component" value="Chromosome 7"/>
</dbReference>
<protein>
    <submittedName>
        <fullName evidence="1">Uncharacterized protein</fullName>
    </submittedName>
</protein>
<evidence type="ECO:0000313" key="2">
    <source>
        <dbReference type="Proteomes" id="UP001062846"/>
    </source>
</evidence>
<reference evidence="1" key="1">
    <citation type="submission" date="2022-02" db="EMBL/GenBank/DDBJ databases">
        <title>Plant Genome Project.</title>
        <authorList>
            <person name="Zhang R.-G."/>
        </authorList>
    </citation>
    <scope>NUCLEOTIDE SEQUENCE</scope>
    <source>
        <strain evidence="1">AT1</strain>
    </source>
</reference>
<accession>A0ACC0N1T7</accession>
<sequence length="73" mass="7983">MRELGVSGRHAEPAMKIKAGTAAPPRLSRHPQPPSILANKKLRTLAARIPIVIDSWKPMLSAPLYLYGAVSER</sequence>
<evidence type="ECO:0000313" key="1">
    <source>
        <dbReference type="EMBL" id="KAI8547094.1"/>
    </source>
</evidence>